<evidence type="ECO:0000313" key="1">
    <source>
        <dbReference type="EMBL" id="KYR00131.1"/>
    </source>
</evidence>
<dbReference type="InParanoid" id="A0A152A238"/>
<evidence type="ECO:0000313" key="2">
    <source>
        <dbReference type="Proteomes" id="UP000076078"/>
    </source>
</evidence>
<proteinExistence type="predicted"/>
<keyword evidence="2" id="KW-1185">Reference proteome</keyword>
<reference evidence="1 2" key="1">
    <citation type="submission" date="2015-12" db="EMBL/GenBank/DDBJ databases">
        <title>Dictyostelia acquired genes for synthesis and detection of signals that induce cell-type specialization by lateral gene transfer from prokaryotes.</title>
        <authorList>
            <person name="Gloeckner G."/>
            <person name="Schaap P."/>
        </authorList>
    </citation>
    <scope>NUCLEOTIDE SEQUENCE [LARGE SCALE GENOMIC DNA]</scope>
    <source>
        <strain evidence="1 2">TK</strain>
    </source>
</reference>
<dbReference type="FunCoup" id="A0A152A238">
    <property type="interactions" value="13"/>
</dbReference>
<comment type="caution">
    <text evidence="1">The sequence shown here is derived from an EMBL/GenBank/DDBJ whole genome shotgun (WGS) entry which is preliminary data.</text>
</comment>
<dbReference type="EMBL" id="LODT01000016">
    <property type="protein sequence ID" value="KYR00131.1"/>
    <property type="molecule type" value="Genomic_DNA"/>
</dbReference>
<dbReference type="AlphaFoldDB" id="A0A152A238"/>
<accession>A0A152A238</accession>
<sequence>MSNYGYLPPILLKNILQCYVDSYLKVIIENIPDDEFSEPISTGTTSFYKFLLARLSLISKDCLKIVKQLNFSRILVKSDVNLQNLFYLLQSGYKFSSIDIKELDSVFSKTPLELSPLIIKLLNETNRNIVGDEGVGQLQFDKNIAFNILENYETECVIIQHSNNNLKIQEKLKLYLNSINSINNSISQLKVYASKDCVGFLDFVPILNEFQVKSLSLYLNGEKNMKIFRKERIGYDQLPLNTQSTLTTLVIKSDNYIFSKIPMYIKDYINILKYNPLLETLILNASMVYENLENSIQTLIIDELVNHQSLKIAEIYTHYHPGETHHDIIRLLNNNQCLQKLSIKGKYKDTRPPNIDNISNCTMKEFSVFTESPRGGGSNTQWQYYDQWITPSALTILNLIGTFHPLAPADVISISNSILQYHQNATQVLFDSTSMEVMDKLILGLPYLDTVCQHSQSPINLNLLDAISKSNLKRMSIHSVENSTEFLIGLFNMNHHSLKTIVFDINQTPKLNSLVTESLCNNRTIENLLFKVDNETDSDFQFYFDFLINKVNLKSLICVYDFIYKNIYPLNKEFLVNQFKSYFKRNRGKDTMLYPDTLVFLTFDLWDIFNQSQLE</sequence>
<dbReference type="Proteomes" id="UP000076078">
    <property type="component" value="Unassembled WGS sequence"/>
</dbReference>
<protein>
    <submittedName>
        <fullName evidence="1">Uncharacterized protein</fullName>
    </submittedName>
</protein>
<gene>
    <name evidence="1" type="ORF">DLAC_03283</name>
</gene>
<name>A0A152A238_TIELA</name>
<organism evidence="1 2">
    <name type="scientific">Tieghemostelium lacteum</name>
    <name type="common">Slime mold</name>
    <name type="synonym">Dictyostelium lacteum</name>
    <dbReference type="NCBI Taxonomy" id="361077"/>
    <lineage>
        <taxon>Eukaryota</taxon>
        <taxon>Amoebozoa</taxon>
        <taxon>Evosea</taxon>
        <taxon>Eumycetozoa</taxon>
        <taxon>Dictyostelia</taxon>
        <taxon>Dictyosteliales</taxon>
        <taxon>Raperosteliaceae</taxon>
        <taxon>Tieghemostelium</taxon>
    </lineage>
</organism>